<evidence type="ECO:0000256" key="3">
    <source>
        <dbReference type="ARBA" id="ARBA00023125"/>
    </source>
</evidence>
<organism evidence="7 8">
    <name type="scientific">Candidatus Prevotella avicola</name>
    <dbReference type="NCBI Taxonomy" id="2838738"/>
    <lineage>
        <taxon>Bacteria</taxon>
        <taxon>Pseudomonadati</taxon>
        <taxon>Bacteroidota</taxon>
        <taxon>Bacteroidia</taxon>
        <taxon>Bacteroidales</taxon>
        <taxon>Prevotellaceae</taxon>
        <taxon>Prevotella</taxon>
    </lineage>
</organism>
<dbReference type="GO" id="GO:0003700">
    <property type="term" value="F:DNA-binding transcription factor activity"/>
    <property type="evidence" value="ECO:0007669"/>
    <property type="project" value="InterPro"/>
</dbReference>
<sequence length="982" mass="110120">MNNFARWTGCLLWALLTVVVSATAKPIGEYSLAYLDMSTGLPANFVDDIYEDSQGFVWICTQGGGLARYDGYGYRYMYAGGQGLSMRSNSCRNVVEDPYKRLWVSFDECTQVIDLRTMTVIVPPTKTPQLGQRLERILSEPGMRNYLDSKGVLWIATKRYIRRLLMDEQGVITGIEECPVTSNTPDIALCDVNGDGSVWTHYDSKLWQITPHGGKLLARNLSSLYPETTGRFLTCILRFGGVTWFASNEGLFCSDGRRWDVSSGLLHSFVNTLAVAPDGRLMIGTLGGISLLDVRHGGHITQWNTLSPVNRLSSNFVNCVFCQHGQIWVGTESGGIVKLTPRQLELVNYTHQDSQPGSLSRNAVNAMYVEPDGTLWVGTVEGGLNRKEPGSGLFTHYTAQNSGLSHNSVAALAADKKGGLWIGTWAQGVNYMPLNRPGEITPLAMDETYRRLTRFVGALAYDSINDGLWIGTNDGLFFYDFRGRRMMDPFEGCREIRGCIGSLVTKDGELWMGCLEGVVRVNLKRKVKGKFDWKHYRTKLDDPKSGVQEKITAFCQTTDGTLWLGSGGYGLYRMERGKGGEPRFHNITINHGLANNMVRGIVADQRGLLWITTENGLSVYNTKTGAITNYGENDGLACAQFYYNSAAISPNGTIYLGSEQGLTEVKGIDIKGIGHGKLTFTRLIVDNQEVNAGKYLDQDISIAKRVNLGESNRSFTIDFSALNYGSEMHGTYSYRMKGFEEEWTQLPSGEHSVRYTALPSGDYEFEVKYNCGLSDEEQYASIGVHVSPYFWKSWWFLTLLAMVLIALGTYLYKRRLEIIRQREVQKLYTPIQAALMESDAPDKLQLRIKSILDNQKLFAQSRDKIAEEDRKDVARKIKPFMEVLMKVMEANYDNSEFGVQELASAMNMSRATLNKKLYAEAGTSVSQFMRSYRLSVAKKMLEDNTANRHVSEIAYRVGFNDPKYFTRCFTKEYGFSPSSYKV</sequence>
<keyword evidence="5" id="KW-1133">Transmembrane helix</keyword>
<dbReference type="InterPro" id="IPR018060">
    <property type="entry name" value="HTH_AraC"/>
</dbReference>
<dbReference type="InterPro" id="IPR018062">
    <property type="entry name" value="HTH_AraC-typ_CS"/>
</dbReference>
<dbReference type="Pfam" id="PF07494">
    <property type="entry name" value="Reg_prop"/>
    <property type="match status" value="3"/>
</dbReference>
<dbReference type="PRINTS" id="PR00032">
    <property type="entry name" value="HTHARAC"/>
</dbReference>
<keyword evidence="1" id="KW-0597">Phosphoprotein</keyword>
<accession>A0A9D2FXB2</accession>
<dbReference type="PANTHER" id="PTHR43547:SF2">
    <property type="entry name" value="HYBRID SIGNAL TRANSDUCTION HISTIDINE KINASE C"/>
    <property type="match status" value="1"/>
</dbReference>
<dbReference type="SUPFAM" id="SSF46689">
    <property type="entry name" value="Homeodomain-like"/>
    <property type="match status" value="1"/>
</dbReference>
<protein>
    <submittedName>
        <fullName evidence="7">Helix-turn-helix domain-containing protein</fullName>
    </submittedName>
</protein>
<dbReference type="InterPro" id="IPR013783">
    <property type="entry name" value="Ig-like_fold"/>
</dbReference>
<evidence type="ECO:0000313" key="8">
    <source>
        <dbReference type="Proteomes" id="UP000824055"/>
    </source>
</evidence>
<evidence type="ECO:0000256" key="4">
    <source>
        <dbReference type="ARBA" id="ARBA00023163"/>
    </source>
</evidence>
<dbReference type="InterPro" id="IPR009057">
    <property type="entry name" value="Homeodomain-like_sf"/>
</dbReference>
<dbReference type="Pfam" id="PF12833">
    <property type="entry name" value="HTH_18"/>
    <property type="match status" value="1"/>
</dbReference>
<feature type="domain" description="HTH araC/xylS-type" evidence="6">
    <location>
        <begin position="882"/>
        <end position="982"/>
    </location>
</feature>
<dbReference type="Proteomes" id="UP000824055">
    <property type="component" value="Unassembled WGS sequence"/>
</dbReference>
<dbReference type="Gene3D" id="2.130.10.10">
    <property type="entry name" value="YVTN repeat-like/Quinoprotein amine dehydrogenase"/>
    <property type="match status" value="3"/>
</dbReference>
<name>A0A9D2FXB2_9BACT</name>
<keyword evidence="5" id="KW-0472">Membrane</keyword>
<dbReference type="InterPro" id="IPR011123">
    <property type="entry name" value="Y_Y_Y"/>
</dbReference>
<gene>
    <name evidence="7" type="ORF">H9966_04650</name>
</gene>
<dbReference type="GO" id="GO:0000155">
    <property type="term" value="F:phosphorelay sensor kinase activity"/>
    <property type="evidence" value="ECO:0007669"/>
    <property type="project" value="TreeGrafter"/>
</dbReference>
<evidence type="ECO:0000313" key="7">
    <source>
        <dbReference type="EMBL" id="HIZ69163.1"/>
    </source>
</evidence>
<evidence type="ECO:0000256" key="2">
    <source>
        <dbReference type="ARBA" id="ARBA00023015"/>
    </source>
</evidence>
<keyword evidence="5" id="KW-0812">Transmembrane</keyword>
<keyword evidence="3" id="KW-0238">DNA-binding</keyword>
<dbReference type="InterPro" id="IPR011110">
    <property type="entry name" value="Reg_prop"/>
</dbReference>
<dbReference type="Gene3D" id="1.10.10.60">
    <property type="entry name" value="Homeodomain-like"/>
    <property type="match status" value="1"/>
</dbReference>
<evidence type="ECO:0000256" key="1">
    <source>
        <dbReference type="ARBA" id="ARBA00022553"/>
    </source>
</evidence>
<keyword evidence="2" id="KW-0805">Transcription regulation</keyword>
<comment type="caution">
    <text evidence="7">The sequence shown here is derived from an EMBL/GenBank/DDBJ whole genome shotgun (WGS) entry which is preliminary data.</text>
</comment>
<reference evidence="7" key="1">
    <citation type="journal article" date="2021" name="PeerJ">
        <title>Extensive microbial diversity within the chicken gut microbiome revealed by metagenomics and culture.</title>
        <authorList>
            <person name="Gilroy R."/>
            <person name="Ravi A."/>
            <person name="Getino M."/>
            <person name="Pursley I."/>
            <person name="Horton D.L."/>
            <person name="Alikhan N.F."/>
            <person name="Baker D."/>
            <person name="Gharbi K."/>
            <person name="Hall N."/>
            <person name="Watson M."/>
            <person name="Adriaenssens E.M."/>
            <person name="Foster-Nyarko E."/>
            <person name="Jarju S."/>
            <person name="Secka A."/>
            <person name="Antonio M."/>
            <person name="Oren A."/>
            <person name="Chaudhuri R.R."/>
            <person name="La Ragione R."/>
            <person name="Hildebrand F."/>
            <person name="Pallen M.J."/>
        </authorList>
    </citation>
    <scope>NUCLEOTIDE SEQUENCE</scope>
    <source>
        <strain evidence="7">ChiHecec3B27-8219</strain>
    </source>
</reference>
<dbReference type="PROSITE" id="PS01124">
    <property type="entry name" value="HTH_ARAC_FAMILY_2"/>
    <property type="match status" value="1"/>
</dbReference>
<dbReference type="InterPro" id="IPR015943">
    <property type="entry name" value="WD40/YVTN_repeat-like_dom_sf"/>
</dbReference>
<dbReference type="EMBL" id="DXBE01000037">
    <property type="protein sequence ID" value="HIZ69163.1"/>
    <property type="molecule type" value="Genomic_DNA"/>
</dbReference>
<dbReference type="SUPFAM" id="SSF63829">
    <property type="entry name" value="Calcium-dependent phosphotriesterase"/>
    <property type="match status" value="3"/>
</dbReference>
<feature type="transmembrane region" description="Helical" evidence="5">
    <location>
        <begin position="794"/>
        <end position="812"/>
    </location>
</feature>
<proteinExistence type="predicted"/>
<dbReference type="Pfam" id="PF07495">
    <property type="entry name" value="Y_Y_Y"/>
    <property type="match status" value="1"/>
</dbReference>
<dbReference type="SMART" id="SM00342">
    <property type="entry name" value="HTH_ARAC"/>
    <property type="match status" value="1"/>
</dbReference>
<dbReference type="InterPro" id="IPR020449">
    <property type="entry name" value="Tscrpt_reg_AraC-type_HTH"/>
</dbReference>
<dbReference type="GO" id="GO:0043565">
    <property type="term" value="F:sequence-specific DNA binding"/>
    <property type="evidence" value="ECO:0007669"/>
    <property type="project" value="InterPro"/>
</dbReference>
<evidence type="ECO:0000256" key="5">
    <source>
        <dbReference type="SAM" id="Phobius"/>
    </source>
</evidence>
<evidence type="ECO:0000259" key="6">
    <source>
        <dbReference type="PROSITE" id="PS01124"/>
    </source>
</evidence>
<dbReference type="PANTHER" id="PTHR43547">
    <property type="entry name" value="TWO-COMPONENT HISTIDINE KINASE"/>
    <property type="match status" value="1"/>
</dbReference>
<keyword evidence="4" id="KW-0804">Transcription</keyword>
<reference evidence="7" key="2">
    <citation type="submission" date="2021-04" db="EMBL/GenBank/DDBJ databases">
        <authorList>
            <person name="Gilroy R."/>
        </authorList>
    </citation>
    <scope>NUCLEOTIDE SEQUENCE</scope>
    <source>
        <strain evidence="7">ChiHecec3B27-8219</strain>
    </source>
</reference>
<dbReference type="PROSITE" id="PS00041">
    <property type="entry name" value="HTH_ARAC_FAMILY_1"/>
    <property type="match status" value="1"/>
</dbReference>
<dbReference type="Gene3D" id="2.60.40.10">
    <property type="entry name" value="Immunoglobulins"/>
    <property type="match status" value="1"/>
</dbReference>
<dbReference type="AlphaFoldDB" id="A0A9D2FXB2"/>